<evidence type="ECO:0000313" key="3">
    <source>
        <dbReference type="Proteomes" id="UP001283361"/>
    </source>
</evidence>
<organism evidence="2 3">
    <name type="scientific">Elysia crispata</name>
    <name type="common">lettuce slug</name>
    <dbReference type="NCBI Taxonomy" id="231223"/>
    <lineage>
        <taxon>Eukaryota</taxon>
        <taxon>Metazoa</taxon>
        <taxon>Spiralia</taxon>
        <taxon>Lophotrochozoa</taxon>
        <taxon>Mollusca</taxon>
        <taxon>Gastropoda</taxon>
        <taxon>Heterobranchia</taxon>
        <taxon>Euthyneura</taxon>
        <taxon>Panpulmonata</taxon>
        <taxon>Sacoglossa</taxon>
        <taxon>Placobranchoidea</taxon>
        <taxon>Plakobranchidae</taxon>
        <taxon>Elysia</taxon>
    </lineage>
</organism>
<evidence type="ECO:0000313" key="2">
    <source>
        <dbReference type="EMBL" id="KAK3761367.1"/>
    </source>
</evidence>
<accession>A0AAE0Z3U2</accession>
<comment type="caution">
    <text evidence="2">The sequence shown here is derived from an EMBL/GenBank/DDBJ whole genome shotgun (WGS) entry which is preliminary data.</text>
</comment>
<proteinExistence type="predicted"/>
<protein>
    <recommendedName>
        <fullName evidence="4">EGF-like domain-containing protein</fullName>
    </recommendedName>
</protein>
<keyword evidence="1" id="KW-0812">Transmembrane</keyword>
<sequence length="139" mass="15330">MELDIPGTVVLTAVSQTSSVITWMEHAHMAMKLVSIDKVCHHVNGTCTHGCDAGFYGPLCNDTLPRSKLSIGLGHNNKTAITLVVVVSVVTVVAAIVIGVYMWRRRRNPQELRGRHVVTYNQMNNDTESILETQDTPMD</sequence>
<dbReference type="Proteomes" id="UP001283361">
    <property type="component" value="Unassembled WGS sequence"/>
</dbReference>
<keyword evidence="1" id="KW-1133">Transmembrane helix</keyword>
<keyword evidence="1" id="KW-0472">Membrane</keyword>
<gene>
    <name evidence="2" type="ORF">RRG08_064677</name>
</gene>
<feature type="transmembrane region" description="Helical" evidence="1">
    <location>
        <begin position="80"/>
        <end position="103"/>
    </location>
</feature>
<evidence type="ECO:0000256" key="1">
    <source>
        <dbReference type="SAM" id="Phobius"/>
    </source>
</evidence>
<reference evidence="2" key="1">
    <citation type="journal article" date="2023" name="G3 (Bethesda)">
        <title>A reference genome for the long-term kleptoplast-retaining sea slug Elysia crispata morphotype clarki.</title>
        <authorList>
            <person name="Eastman K.E."/>
            <person name="Pendleton A.L."/>
            <person name="Shaikh M.A."/>
            <person name="Suttiyut T."/>
            <person name="Ogas R."/>
            <person name="Tomko P."/>
            <person name="Gavelis G."/>
            <person name="Widhalm J.R."/>
            <person name="Wisecaver J.H."/>
        </authorList>
    </citation>
    <scope>NUCLEOTIDE SEQUENCE</scope>
    <source>
        <strain evidence="2">ECLA1</strain>
    </source>
</reference>
<name>A0AAE0Z3U2_9GAST</name>
<dbReference type="AlphaFoldDB" id="A0AAE0Z3U2"/>
<keyword evidence="3" id="KW-1185">Reference proteome</keyword>
<dbReference type="EMBL" id="JAWDGP010004904">
    <property type="protein sequence ID" value="KAK3761367.1"/>
    <property type="molecule type" value="Genomic_DNA"/>
</dbReference>
<evidence type="ECO:0008006" key="4">
    <source>
        <dbReference type="Google" id="ProtNLM"/>
    </source>
</evidence>